<evidence type="ECO:0000256" key="1">
    <source>
        <dbReference type="SAM" id="SignalP"/>
    </source>
</evidence>
<comment type="caution">
    <text evidence="2">The sequence shown here is derived from an EMBL/GenBank/DDBJ whole genome shotgun (WGS) entry which is preliminary data.</text>
</comment>
<feature type="chain" id="PRO_5032297320" evidence="1">
    <location>
        <begin position="22"/>
        <end position="441"/>
    </location>
</feature>
<proteinExistence type="predicted"/>
<dbReference type="Gene3D" id="2.120.10.10">
    <property type="match status" value="1"/>
</dbReference>
<feature type="signal peptide" evidence="1">
    <location>
        <begin position="1"/>
        <end position="21"/>
    </location>
</feature>
<keyword evidence="1" id="KW-0732">Signal</keyword>
<organism evidence="2 3">
    <name type="scientific">Ruficoccus amylovorans</name>
    <dbReference type="NCBI Taxonomy" id="1804625"/>
    <lineage>
        <taxon>Bacteria</taxon>
        <taxon>Pseudomonadati</taxon>
        <taxon>Verrucomicrobiota</taxon>
        <taxon>Opitutia</taxon>
        <taxon>Puniceicoccales</taxon>
        <taxon>Cerasicoccaceae</taxon>
        <taxon>Ruficoccus</taxon>
    </lineage>
</organism>
<reference evidence="2 3" key="1">
    <citation type="submission" date="2020-07" db="EMBL/GenBank/DDBJ databases">
        <authorList>
            <person name="Feng X."/>
        </authorList>
    </citation>
    <scope>NUCLEOTIDE SEQUENCE [LARGE SCALE GENOMIC DNA]</scope>
    <source>
        <strain evidence="2 3">JCM31066</strain>
    </source>
</reference>
<sequence length="441" mass="49376">MSTIRTLTLACLLMSTGILWSEPTGSPIRPLAQDFVVVGRSPDPQKIPLYSPTILRLDSGRLVAAYTFFDRNKGGTKEEVMLTSDDGGATWQERARLPRLQGRLFRAGDSLYYLATGRGLAIFRSDDDGESWGAASLLSDSEDTWNQTPANVWYANGNIYLAFERGTEKARDLNAWAPAEKGLVLLRAREGDDLTKPEAWTQSSMLVFADLIDGLRENNPDTDYFGVPFFAYDYPDRHPVGGGHSMSPPGWVEPNVVQITDPAHYWYDPMGKTFHILSRSHTGGTNLACLTKVTELPDGSMEMSLEKVPSGKSMLFVPVPGGHMRFHLLYDEQTKLYWLLGSQSTDSMTRAELLPPERYSLPNNERHRMVLYFSKNLVDWCFAGLVAMTDDPSQARHYASMDIDGEDLVILSRSGDAEAKSAHETNIITFHRVKNFRDLVY</sequence>
<dbReference type="Proteomes" id="UP000546464">
    <property type="component" value="Unassembled WGS sequence"/>
</dbReference>
<keyword evidence="3" id="KW-1185">Reference proteome</keyword>
<dbReference type="AlphaFoldDB" id="A0A842HJA3"/>
<dbReference type="InterPro" id="IPR036278">
    <property type="entry name" value="Sialidase_sf"/>
</dbReference>
<dbReference type="RefSeq" id="WP_185676198.1">
    <property type="nucleotide sequence ID" value="NZ_JACHVB010000035.1"/>
</dbReference>
<name>A0A842HJA3_9BACT</name>
<evidence type="ECO:0000313" key="3">
    <source>
        <dbReference type="Proteomes" id="UP000546464"/>
    </source>
</evidence>
<dbReference type="SUPFAM" id="SSF50939">
    <property type="entry name" value="Sialidases"/>
    <property type="match status" value="1"/>
</dbReference>
<accession>A0A842HJA3</accession>
<evidence type="ECO:0000313" key="2">
    <source>
        <dbReference type="EMBL" id="MBC2595241.1"/>
    </source>
</evidence>
<protein>
    <submittedName>
        <fullName evidence="2">Exo-alpha-sialidase</fullName>
    </submittedName>
</protein>
<dbReference type="CDD" id="cd15482">
    <property type="entry name" value="Sialidase_non-viral"/>
    <property type="match status" value="1"/>
</dbReference>
<dbReference type="EMBL" id="JACHVB010000035">
    <property type="protein sequence ID" value="MBC2595241.1"/>
    <property type="molecule type" value="Genomic_DNA"/>
</dbReference>
<gene>
    <name evidence="2" type="ORF">H5P28_13315</name>
</gene>